<dbReference type="AlphaFoldDB" id="A0AAD5UVM2"/>
<accession>A0AAD5UVM2</accession>
<comment type="caution">
    <text evidence="2">The sequence shown here is derived from an EMBL/GenBank/DDBJ whole genome shotgun (WGS) entry which is preliminary data.</text>
</comment>
<proteinExistence type="predicted"/>
<protein>
    <submittedName>
        <fullName evidence="2">Uncharacterized protein</fullName>
    </submittedName>
</protein>
<reference evidence="2" key="1">
    <citation type="submission" date="2022-07" db="EMBL/GenBank/DDBJ databases">
        <title>Genome Sequence of Physisporinus lineatus.</title>
        <authorList>
            <person name="Buettner E."/>
        </authorList>
    </citation>
    <scope>NUCLEOTIDE SEQUENCE</scope>
    <source>
        <strain evidence="2">VT162</strain>
    </source>
</reference>
<dbReference type="EMBL" id="JANAWD010000474">
    <property type="protein sequence ID" value="KAJ3478911.1"/>
    <property type="molecule type" value="Genomic_DNA"/>
</dbReference>
<evidence type="ECO:0000256" key="1">
    <source>
        <dbReference type="SAM" id="MobiDB-lite"/>
    </source>
</evidence>
<feature type="region of interest" description="Disordered" evidence="1">
    <location>
        <begin position="23"/>
        <end position="98"/>
    </location>
</feature>
<evidence type="ECO:0000313" key="3">
    <source>
        <dbReference type="Proteomes" id="UP001212997"/>
    </source>
</evidence>
<feature type="region of interest" description="Disordered" evidence="1">
    <location>
        <begin position="126"/>
        <end position="154"/>
    </location>
</feature>
<evidence type="ECO:0000313" key="2">
    <source>
        <dbReference type="EMBL" id="KAJ3478911.1"/>
    </source>
</evidence>
<feature type="compositionally biased region" description="Polar residues" evidence="1">
    <location>
        <begin position="33"/>
        <end position="47"/>
    </location>
</feature>
<keyword evidence="3" id="KW-1185">Reference proteome</keyword>
<name>A0AAD5UVM2_9APHY</name>
<sequence length="154" mass="17162">MSQPFAEFVFQYRPREILQAQGIIPITPEPSLEESNNAIHDSPSRGSNNEDRNPSFSISGPSKVTRNAPETSPVPMFAPDLDVKPTIKTESGTGNDNEELALLEEQAHLLKMQAENVQERLNRIMARRTRTEKQQGLSFGSSTKGSRQDPIELD</sequence>
<feature type="compositionally biased region" description="Polar residues" evidence="1">
    <location>
        <begin position="134"/>
        <end position="145"/>
    </location>
</feature>
<dbReference type="Proteomes" id="UP001212997">
    <property type="component" value="Unassembled WGS sequence"/>
</dbReference>
<gene>
    <name evidence="2" type="ORF">NLI96_g9417</name>
</gene>
<organism evidence="2 3">
    <name type="scientific">Meripilus lineatus</name>
    <dbReference type="NCBI Taxonomy" id="2056292"/>
    <lineage>
        <taxon>Eukaryota</taxon>
        <taxon>Fungi</taxon>
        <taxon>Dikarya</taxon>
        <taxon>Basidiomycota</taxon>
        <taxon>Agaricomycotina</taxon>
        <taxon>Agaricomycetes</taxon>
        <taxon>Polyporales</taxon>
        <taxon>Meripilaceae</taxon>
        <taxon>Meripilus</taxon>
    </lineage>
</organism>
<feature type="compositionally biased region" description="Polar residues" evidence="1">
    <location>
        <begin position="54"/>
        <end position="70"/>
    </location>
</feature>